<gene>
    <name evidence="1" type="ORF">ENU30_00760</name>
</gene>
<name>A0A7J3JNE7_9CREN</name>
<reference evidence="1" key="1">
    <citation type="journal article" date="2020" name="mSystems">
        <title>Genome- and Community-Level Interaction Insights into Carbon Utilization and Element Cycling Functions of Hydrothermarchaeota in Hydrothermal Sediment.</title>
        <authorList>
            <person name="Zhou Z."/>
            <person name="Liu Y."/>
            <person name="Xu W."/>
            <person name="Pan J."/>
            <person name="Luo Z.H."/>
            <person name="Li M."/>
        </authorList>
    </citation>
    <scope>NUCLEOTIDE SEQUENCE [LARGE SCALE GENOMIC DNA]</scope>
    <source>
        <strain evidence="1">SpSt-657</strain>
    </source>
</reference>
<sequence>MLDDKDVVKFQAYILYGKNVDNILRRIVNYLGNCNKIIADIELSDILKGICVESELPHFMEFRDYKMVEEVINNEVIGKGIVFRVTSPRSDIHAIAFIPINSFNKSVILKR</sequence>
<proteinExistence type="predicted"/>
<evidence type="ECO:0000313" key="1">
    <source>
        <dbReference type="EMBL" id="HGQ17501.1"/>
    </source>
</evidence>
<dbReference type="EMBL" id="DTBZ01000022">
    <property type="protein sequence ID" value="HGQ17501.1"/>
    <property type="molecule type" value="Genomic_DNA"/>
</dbReference>
<dbReference type="AlphaFoldDB" id="A0A7J3JNE7"/>
<comment type="caution">
    <text evidence="1">The sequence shown here is derived from an EMBL/GenBank/DDBJ whole genome shotgun (WGS) entry which is preliminary data.</text>
</comment>
<organism evidence="1">
    <name type="scientific">Ignisphaera aggregans</name>
    <dbReference type="NCBI Taxonomy" id="334771"/>
    <lineage>
        <taxon>Archaea</taxon>
        <taxon>Thermoproteota</taxon>
        <taxon>Thermoprotei</taxon>
        <taxon>Desulfurococcales</taxon>
        <taxon>Desulfurococcaceae</taxon>
        <taxon>Ignisphaera</taxon>
    </lineage>
</organism>
<accession>A0A7J3JNE7</accession>
<protein>
    <submittedName>
        <fullName evidence="1">Uncharacterized protein</fullName>
    </submittedName>
</protein>